<keyword evidence="2" id="KW-0597">Phosphoprotein</keyword>
<name>A0ABR1R082_9PEZI</name>
<dbReference type="SUPFAM" id="SSF51735">
    <property type="entry name" value="NAD(P)-binding Rossmann-fold domains"/>
    <property type="match status" value="1"/>
</dbReference>
<dbReference type="Gene3D" id="1.10.1200.10">
    <property type="entry name" value="ACP-like"/>
    <property type="match status" value="2"/>
</dbReference>
<dbReference type="Proteomes" id="UP001396898">
    <property type="component" value="Unassembled WGS sequence"/>
</dbReference>
<evidence type="ECO:0000256" key="2">
    <source>
        <dbReference type="ARBA" id="ARBA00022553"/>
    </source>
</evidence>
<evidence type="ECO:0000259" key="5">
    <source>
        <dbReference type="PROSITE" id="PS50075"/>
    </source>
</evidence>
<evidence type="ECO:0000256" key="3">
    <source>
        <dbReference type="ARBA" id="ARBA00022598"/>
    </source>
</evidence>
<dbReference type="InterPro" id="IPR006162">
    <property type="entry name" value="Ppantetheine_attach_site"/>
</dbReference>
<organism evidence="6 7">
    <name type="scientific">Apiospora marii</name>
    <dbReference type="NCBI Taxonomy" id="335849"/>
    <lineage>
        <taxon>Eukaryota</taxon>
        <taxon>Fungi</taxon>
        <taxon>Dikarya</taxon>
        <taxon>Ascomycota</taxon>
        <taxon>Pezizomycotina</taxon>
        <taxon>Sordariomycetes</taxon>
        <taxon>Xylariomycetidae</taxon>
        <taxon>Amphisphaeriales</taxon>
        <taxon>Apiosporaceae</taxon>
        <taxon>Apiospora</taxon>
    </lineage>
</organism>
<evidence type="ECO:0000256" key="1">
    <source>
        <dbReference type="ARBA" id="ARBA00022450"/>
    </source>
</evidence>
<dbReference type="SUPFAM" id="SSF52777">
    <property type="entry name" value="CoA-dependent acyltransferases"/>
    <property type="match status" value="3"/>
</dbReference>
<dbReference type="SUPFAM" id="SSF47336">
    <property type="entry name" value="ACP-like"/>
    <property type="match status" value="2"/>
</dbReference>
<accession>A0ABR1R082</accession>
<dbReference type="PROSITE" id="PS00455">
    <property type="entry name" value="AMP_BINDING"/>
    <property type="match status" value="1"/>
</dbReference>
<feature type="region of interest" description="Disordered" evidence="4">
    <location>
        <begin position="1841"/>
        <end position="1866"/>
    </location>
</feature>
<proteinExistence type="predicted"/>
<dbReference type="InterPro" id="IPR020806">
    <property type="entry name" value="PKS_PP-bd"/>
</dbReference>
<dbReference type="SUPFAM" id="SSF56801">
    <property type="entry name" value="Acetyl-CoA synthetase-like"/>
    <property type="match status" value="1"/>
</dbReference>
<dbReference type="InterPro" id="IPR000873">
    <property type="entry name" value="AMP-dep_synth/lig_dom"/>
</dbReference>
<dbReference type="CDD" id="cd05918">
    <property type="entry name" value="A_NRPS_SidN3_like"/>
    <property type="match status" value="1"/>
</dbReference>
<dbReference type="Gene3D" id="3.30.300.30">
    <property type="match status" value="1"/>
</dbReference>
<feature type="compositionally biased region" description="Acidic residues" evidence="4">
    <location>
        <begin position="1703"/>
        <end position="1713"/>
    </location>
</feature>
<dbReference type="Pfam" id="PF00668">
    <property type="entry name" value="Condensation"/>
    <property type="match status" value="1"/>
</dbReference>
<dbReference type="InterPro" id="IPR020845">
    <property type="entry name" value="AMP-binding_CS"/>
</dbReference>
<comment type="caution">
    <text evidence="6">The sequence shown here is derived from an EMBL/GenBank/DDBJ whole genome shotgun (WGS) entry which is preliminary data.</text>
</comment>
<dbReference type="Gene3D" id="3.40.50.12780">
    <property type="entry name" value="N-terminal domain of ligase-like"/>
    <property type="match status" value="1"/>
</dbReference>
<dbReference type="NCBIfam" id="TIGR01733">
    <property type="entry name" value="AA-adenyl-dom"/>
    <property type="match status" value="1"/>
</dbReference>
<dbReference type="InterPro" id="IPR036736">
    <property type="entry name" value="ACP-like_sf"/>
</dbReference>
<dbReference type="CDD" id="cd19545">
    <property type="entry name" value="FUM14_C_NRPS-like"/>
    <property type="match status" value="1"/>
</dbReference>
<dbReference type="InterPro" id="IPR045851">
    <property type="entry name" value="AMP-bd_C_sf"/>
</dbReference>
<dbReference type="InterPro" id="IPR009081">
    <property type="entry name" value="PP-bd_ACP"/>
</dbReference>
<reference evidence="6 7" key="1">
    <citation type="submission" date="2023-01" db="EMBL/GenBank/DDBJ databases">
        <title>Analysis of 21 Apiospora genomes using comparative genomics revels a genus with tremendous synthesis potential of carbohydrate active enzymes and secondary metabolites.</title>
        <authorList>
            <person name="Sorensen T."/>
        </authorList>
    </citation>
    <scope>NUCLEOTIDE SEQUENCE [LARGE SCALE GENOMIC DNA]</scope>
    <source>
        <strain evidence="6 7">CBS 20057</strain>
    </source>
</reference>
<keyword evidence="3" id="KW-0436">Ligase</keyword>
<dbReference type="InterPro" id="IPR010071">
    <property type="entry name" value="AA_adenyl_dom"/>
</dbReference>
<dbReference type="InterPro" id="IPR023213">
    <property type="entry name" value="CAT-like_dom_sf"/>
</dbReference>
<feature type="domain" description="Carrier" evidence="5">
    <location>
        <begin position="1587"/>
        <end position="1661"/>
    </location>
</feature>
<evidence type="ECO:0000313" key="7">
    <source>
        <dbReference type="Proteomes" id="UP001396898"/>
    </source>
</evidence>
<dbReference type="InterPro" id="IPR042099">
    <property type="entry name" value="ANL_N_sf"/>
</dbReference>
<dbReference type="InterPro" id="IPR036291">
    <property type="entry name" value="NAD(P)-bd_dom_sf"/>
</dbReference>
<keyword evidence="7" id="KW-1185">Reference proteome</keyword>
<sequence>MLSPQPLPLLRQLWAQVLGEQDDSIQDDDVFFDLGGDSLTAAELVDAAEEKGLLITIEDLFSNPSLKALASCAIVLSQRSSGSSSLETPPDSASDGLSSGDDSLSDTWLLTPRQKQLIDGGRPPQGLGTWRRAKLNVEAPLARIRQAFDALVKAQMACRARIDNHNSNENATYTAEKDVADAGDQYRFQYSLYSNLESDEVLVLEREAIAALDPKDGPVFSVVVYRTHGSLHLFLAASSIFVDESSWDIILDDVDRAISDKTAPASPSHRILALSESLAPTLDGLAGTDKDPAAGWNDLGSWGLPWESNCPNVSVLPALGAEESESLPRKHPHVSVEDAVLHVLQTFGARFGHFVADITLERSRPKGLERAVGNFQGASWAWVTGEAERSDKDHPRWGTLRQHIRRSLQDPGWIVRRHEGAKPPGWPASTDLAVHIRVREPWLRSETTYGVISDAEGPFDKPGDFATAPKGFVELDVSVSATSGPETVCIFDSRNRQGAAIETWAEELWKIDHYRERETGLSLSNPGDAITNGQTKTQAKLSSRISDRREVSADDRREIARQCGVGMDQIGVVYPCSPMQESLTVDVDGDANRYVMQMVFKVAGDVDLDHFRRAWEDTVRENAVLRTRICRRIGSTGYFQTVVTAESLRWECTGGMLDRFLERDAGAPMSVGDPFFRYTLVDEPGEEGENDIGVQRYFVWTVHHSLCDGASISMILDEVSRRFHGEEPRARPPFESFIQSVVTRTDPPQEQAFWQKALSELDPTPYPPVSPDPEFRAMPTSTLQRPLALGRLPAYGLTKALFLRAVWAILMSHYTGTEDVCFGTVNGGRTSAVPGIAHMMGPTINVTPVAVHVDPQEAVGTFFSRVRAEAAQMIPFEHSGVARIRRFLSGHHHHHATATDFRSLLVVHSEDFEAAIGPACRQLGIEYLESAGKKEQHPFPLVISLTLSPTTPDVRLDIQYDERVIATQQAHTLVHQFQTLLTTLSNAGADTLLGSISPLSDYDVAQIAKWNAFTPPVEETCVDWLFHQRVVEAPDSVAVCSTNQSLTYLEAERHSFSLAAQLVELGVEPGQFVGVCFEKSIWTVVAIMAVFQAGAVYVPIDPAHPRGRIKEVVDAVQLQVALASPAGAEVLQSLCPQLITVDGSPSASDPLAGEMTPSPISSRSTPASTAYLLFTSGSTGKPKGLLVSHAAICTSIKHHGAAFGAGPHWRTFQFCAHTFDMSVGEFLTTLAHGGCVCVPSEEARTSDLAGAITALRANTLLVVPTVANLLRPADVPTLRTLVLGGEPVTRETVTRWASSASASGGGGDGLELICSYGPSETAVWCAANCRVAPDAHPGNIGTSIGGTMWLAHPGDPERLTPVGCVGEIVISGAIVGQGYHADPAATDAAFVPAPAWLKRLDAAASRPYYARDDVGSKKIYRSGDLARYNPDGTLNIVGRLGTQVKLRGFRIELGEIENQIMTTGAVTAAVAALPGTGPCAGRIVAVVSSSRLGLASRCQLDISVVPKENRGVVVAKLESHLRFVLPHYMVPSVWVVVEKLPLLISGKVDRKAIQFWIGAMDDDTYSQIAPQQQDTSSDAAASRIAPGSLADTLRSLWCEMLNIPPDRVGPLTSFVAIGGDSLAAMRVASRAKGLGLPVEARSLVGNANTLADLVASVERSTGSPREDIQAATNKRLEIDWDAETSLGLSAPFPQWRQQAQAQEENDDDDDEREPDNSIIPSNSGLTVLLTGATGFFGRAVARALQHRPEVTTIHCLAVRDPQGAAARRLARACPKARLHAGDLTRARLGLDASTARRLFAAADAVVHNGAEVSFLKGYEALRDANVGSTREVVRLCLEFGHRRRPPAPPPPPPPRRPDVKTGGTRAWRSRDCIISRGPAWRL</sequence>
<dbReference type="Pfam" id="PF00501">
    <property type="entry name" value="AMP-binding"/>
    <property type="match status" value="1"/>
</dbReference>
<dbReference type="Pfam" id="PF00550">
    <property type="entry name" value="PP-binding"/>
    <property type="match status" value="2"/>
</dbReference>
<dbReference type="InterPro" id="IPR001242">
    <property type="entry name" value="Condensation_dom"/>
</dbReference>
<dbReference type="Gene3D" id="3.30.559.30">
    <property type="entry name" value="Nonribosomal peptide synthetase, condensation domain"/>
    <property type="match status" value="1"/>
</dbReference>
<dbReference type="PANTHER" id="PTHR45527">
    <property type="entry name" value="NONRIBOSOMAL PEPTIDE SYNTHETASE"/>
    <property type="match status" value="1"/>
</dbReference>
<evidence type="ECO:0000313" key="6">
    <source>
        <dbReference type="EMBL" id="KAK7994399.1"/>
    </source>
</evidence>
<feature type="region of interest" description="Disordered" evidence="4">
    <location>
        <begin position="80"/>
        <end position="105"/>
    </location>
</feature>
<dbReference type="InterPro" id="IPR013120">
    <property type="entry name" value="FAR_NAD-bd"/>
</dbReference>
<dbReference type="PROSITE" id="PS00012">
    <property type="entry name" value="PHOSPHOPANTETHEINE"/>
    <property type="match status" value="2"/>
</dbReference>
<gene>
    <name evidence="6" type="ORF">PG991_015987</name>
</gene>
<dbReference type="PROSITE" id="PS50075">
    <property type="entry name" value="CARRIER"/>
    <property type="match status" value="2"/>
</dbReference>
<evidence type="ECO:0000256" key="4">
    <source>
        <dbReference type="SAM" id="MobiDB-lite"/>
    </source>
</evidence>
<dbReference type="Gene3D" id="3.30.559.10">
    <property type="entry name" value="Chloramphenicol acetyltransferase-like domain"/>
    <property type="match status" value="2"/>
</dbReference>
<protein>
    <recommendedName>
        <fullName evidence="5">Carrier domain-containing protein</fullName>
    </recommendedName>
</protein>
<dbReference type="SMART" id="SM00823">
    <property type="entry name" value="PKS_PP"/>
    <property type="match status" value="2"/>
</dbReference>
<dbReference type="PANTHER" id="PTHR45527:SF1">
    <property type="entry name" value="FATTY ACID SYNTHASE"/>
    <property type="match status" value="1"/>
</dbReference>
<dbReference type="Pfam" id="PF07993">
    <property type="entry name" value="NAD_binding_4"/>
    <property type="match status" value="1"/>
</dbReference>
<dbReference type="Gene3D" id="3.40.50.720">
    <property type="entry name" value="NAD(P)-binding Rossmann-like Domain"/>
    <property type="match status" value="1"/>
</dbReference>
<dbReference type="EMBL" id="JAQQWI010000024">
    <property type="protein sequence ID" value="KAK7994399.1"/>
    <property type="molecule type" value="Genomic_DNA"/>
</dbReference>
<feature type="region of interest" description="Disordered" evidence="4">
    <location>
        <begin position="1691"/>
        <end position="1722"/>
    </location>
</feature>
<feature type="domain" description="Carrier" evidence="5">
    <location>
        <begin position="1"/>
        <end position="77"/>
    </location>
</feature>
<keyword evidence="1" id="KW-0596">Phosphopantetheine</keyword>